<organism evidence="10 11">
    <name type="scientific">Trichocladium antarcticum</name>
    <dbReference type="NCBI Taxonomy" id="1450529"/>
    <lineage>
        <taxon>Eukaryota</taxon>
        <taxon>Fungi</taxon>
        <taxon>Dikarya</taxon>
        <taxon>Ascomycota</taxon>
        <taxon>Pezizomycotina</taxon>
        <taxon>Sordariomycetes</taxon>
        <taxon>Sordariomycetidae</taxon>
        <taxon>Sordariales</taxon>
        <taxon>Chaetomiaceae</taxon>
        <taxon>Trichocladium</taxon>
    </lineage>
</organism>
<dbReference type="GO" id="GO:1990429">
    <property type="term" value="C:peroxisomal importomer complex"/>
    <property type="evidence" value="ECO:0007669"/>
    <property type="project" value="TreeGrafter"/>
</dbReference>
<dbReference type="Gene3D" id="1.10.10.10">
    <property type="entry name" value="Winged helix-like DNA-binding domain superfamily/Winged helix DNA-binding domain"/>
    <property type="match status" value="1"/>
</dbReference>
<evidence type="ECO:0000313" key="10">
    <source>
        <dbReference type="EMBL" id="KAK4133273.1"/>
    </source>
</evidence>
<name>A0AAN6UI54_9PEZI</name>
<comment type="similarity">
    <text evidence="1 7">Belongs to the peroxin-14 family.</text>
</comment>
<gene>
    <name evidence="10" type="ORF">BT67DRAFT_443177</name>
</gene>
<dbReference type="InterPro" id="IPR036388">
    <property type="entry name" value="WH-like_DNA-bd_sf"/>
</dbReference>
<evidence type="ECO:0000256" key="5">
    <source>
        <dbReference type="ARBA" id="ARBA00029691"/>
    </source>
</evidence>
<keyword evidence="7" id="KW-0653">Protein transport</keyword>
<feature type="domain" description="Peroxisome membrane anchor protein Pex14p N-terminal" evidence="9">
    <location>
        <begin position="32"/>
        <end position="76"/>
    </location>
</feature>
<evidence type="ECO:0000313" key="11">
    <source>
        <dbReference type="Proteomes" id="UP001304895"/>
    </source>
</evidence>
<reference evidence="10" key="2">
    <citation type="submission" date="2023-05" db="EMBL/GenBank/DDBJ databases">
        <authorList>
            <consortium name="Lawrence Berkeley National Laboratory"/>
            <person name="Steindorff A."/>
            <person name="Hensen N."/>
            <person name="Bonometti L."/>
            <person name="Westerberg I."/>
            <person name="Brannstrom I.O."/>
            <person name="Guillou S."/>
            <person name="Cros-Aarteil S."/>
            <person name="Calhoun S."/>
            <person name="Haridas S."/>
            <person name="Kuo A."/>
            <person name="Mondo S."/>
            <person name="Pangilinan J."/>
            <person name="Riley R."/>
            <person name="Labutti K."/>
            <person name="Andreopoulos B."/>
            <person name="Lipzen A."/>
            <person name="Chen C."/>
            <person name="Yanf M."/>
            <person name="Daum C."/>
            <person name="Ng V."/>
            <person name="Clum A."/>
            <person name="Ohm R."/>
            <person name="Martin F."/>
            <person name="Silar P."/>
            <person name="Natvig D."/>
            <person name="Lalanne C."/>
            <person name="Gautier V."/>
            <person name="Ament-Velasquez S.L."/>
            <person name="Kruys A."/>
            <person name="Hutchinson M.I."/>
            <person name="Powell A.J."/>
            <person name="Barry K."/>
            <person name="Miller A.N."/>
            <person name="Grigoriev I.V."/>
            <person name="Debuchy R."/>
            <person name="Gladieux P."/>
            <person name="Thoren M.H."/>
            <person name="Johannesson H."/>
        </authorList>
    </citation>
    <scope>NUCLEOTIDE SEQUENCE</scope>
    <source>
        <strain evidence="10">CBS 123565</strain>
    </source>
</reference>
<evidence type="ECO:0000256" key="6">
    <source>
        <dbReference type="ARBA" id="ARBA00046271"/>
    </source>
</evidence>
<dbReference type="PANTHER" id="PTHR23058">
    <property type="entry name" value="PEROXISOMAL MEMBRANE PROTEIN PEX14"/>
    <property type="match status" value="1"/>
</dbReference>
<dbReference type="GO" id="GO:0005102">
    <property type="term" value="F:signaling receptor binding"/>
    <property type="evidence" value="ECO:0007669"/>
    <property type="project" value="TreeGrafter"/>
</dbReference>
<protein>
    <recommendedName>
        <fullName evidence="4 7">Peroxisomal membrane protein PEX14</fullName>
    </recommendedName>
    <alternativeName>
        <fullName evidence="5 7">Peroxin-14</fullName>
    </alternativeName>
</protein>
<comment type="subcellular location">
    <subcellularLocation>
        <location evidence="6 7">Peroxisome membrane</location>
    </subcellularLocation>
</comment>
<proteinExistence type="inferred from homology"/>
<feature type="region of interest" description="Disordered" evidence="8">
    <location>
        <begin position="187"/>
        <end position="211"/>
    </location>
</feature>
<dbReference type="PANTHER" id="PTHR23058:SF5">
    <property type="entry name" value="PEROXISOMAL MEMBRANE PROTEIN PEX14"/>
    <property type="match status" value="1"/>
</dbReference>
<evidence type="ECO:0000256" key="1">
    <source>
        <dbReference type="ARBA" id="ARBA00005443"/>
    </source>
</evidence>
<evidence type="ECO:0000256" key="2">
    <source>
        <dbReference type="ARBA" id="ARBA00023010"/>
    </source>
</evidence>
<keyword evidence="7" id="KW-0813">Transport</keyword>
<sequence length="465" mass="51110">MSDAEKEHKPDALAAPPTESSAESGTARETARETTLEQARKFLHDAEVHETTPERKAEFLKSKGLSDSDIEGLLNEVTQDARLESQPSSQRREEKIEPPISAMRDDRPPIVTYPEFLTKATRPPPLVTVNGFLNTLYAFGALSTLVYGTSKYVVEPMVNALTDARISLHDTANQDLAKLVAKLETTVSELPPPKPSLTETDADNASHYDDPTELFHRDIGVQTSAPASPSLHYQQQQQQQPPALTPLTSTTTPLQHQTARLRTLTALTKSLTASVVTQTESYSDVKRVLDLLGDDLDKLEAAAHTTDFVGGTGFGLYGAASRNEPDDEIRRAKENVRRVKGVLLSARSFLVGVAVIQQTSWREPLVESHRVTVCCVRDSRRAYLAVALVRGVGVRPSCCRPTWDGNEAMVRERGVHRGTTQHSTRSTGMDAQRSLDGTSAADDIVHNAVFLHNTENCRAFSYLYV</sequence>
<dbReference type="AlphaFoldDB" id="A0AAN6UI54"/>
<dbReference type="EMBL" id="MU853413">
    <property type="protein sequence ID" value="KAK4133273.1"/>
    <property type="molecule type" value="Genomic_DNA"/>
</dbReference>
<dbReference type="GO" id="GO:0005778">
    <property type="term" value="C:peroxisomal membrane"/>
    <property type="evidence" value="ECO:0007669"/>
    <property type="project" value="UniProtKB-SubCell"/>
</dbReference>
<feature type="compositionally biased region" description="Low complexity" evidence="8">
    <location>
        <begin position="227"/>
        <end position="256"/>
    </location>
</feature>
<feature type="compositionally biased region" description="Basic and acidic residues" evidence="8">
    <location>
        <begin position="29"/>
        <end position="62"/>
    </location>
</feature>
<comment type="caution">
    <text evidence="10">The sequence shown here is derived from an EMBL/GenBank/DDBJ whole genome shotgun (WGS) entry which is preliminary data.</text>
</comment>
<comment type="function">
    <text evidence="7">Component of the PEX13-PEX14 docking complex, a translocon channel that specifically mediates the import of peroxisomal cargo proteins bound to PEX5 receptor. The PEX13-PEX14 docking complex forms a large import pore which can be opened to a diameter of about 9 nm. Mechanistically, PEX5 receptor along with cargo proteins associates with the PEX14 subunit of the PEX13-PEX14 docking complex in the cytosol, leading to the insertion of the receptor into the organelle membrane with the concomitant translocation of the cargo into the peroxisome matrix.</text>
</comment>
<keyword evidence="2" id="KW-0811">Translocation</keyword>
<reference evidence="10" key="1">
    <citation type="journal article" date="2023" name="Mol. Phylogenet. Evol.">
        <title>Genome-scale phylogeny and comparative genomics of the fungal order Sordariales.</title>
        <authorList>
            <person name="Hensen N."/>
            <person name="Bonometti L."/>
            <person name="Westerberg I."/>
            <person name="Brannstrom I.O."/>
            <person name="Guillou S."/>
            <person name="Cros-Aarteil S."/>
            <person name="Calhoun S."/>
            <person name="Haridas S."/>
            <person name="Kuo A."/>
            <person name="Mondo S."/>
            <person name="Pangilinan J."/>
            <person name="Riley R."/>
            <person name="LaButti K."/>
            <person name="Andreopoulos B."/>
            <person name="Lipzen A."/>
            <person name="Chen C."/>
            <person name="Yan M."/>
            <person name="Daum C."/>
            <person name="Ng V."/>
            <person name="Clum A."/>
            <person name="Steindorff A."/>
            <person name="Ohm R.A."/>
            <person name="Martin F."/>
            <person name="Silar P."/>
            <person name="Natvig D.O."/>
            <person name="Lalanne C."/>
            <person name="Gautier V."/>
            <person name="Ament-Velasquez S.L."/>
            <person name="Kruys A."/>
            <person name="Hutchinson M.I."/>
            <person name="Powell A.J."/>
            <person name="Barry K."/>
            <person name="Miller A.N."/>
            <person name="Grigoriev I.V."/>
            <person name="Debuchy R."/>
            <person name="Gladieux P."/>
            <person name="Hiltunen Thoren M."/>
            <person name="Johannesson H."/>
        </authorList>
    </citation>
    <scope>NUCLEOTIDE SEQUENCE</scope>
    <source>
        <strain evidence="10">CBS 123565</strain>
    </source>
</reference>
<feature type="compositionally biased region" description="Basic and acidic residues" evidence="8">
    <location>
        <begin position="1"/>
        <end position="11"/>
    </location>
</feature>
<feature type="region of interest" description="Disordered" evidence="8">
    <location>
        <begin position="414"/>
        <end position="433"/>
    </location>
</feature>
<evidence type="ECO:0000259" key="9">
    <source>
        <dbReference type="Pfam" id="PF04695"/>
    </source>
</evidence>
<dbReference type="Pfam" id="PF04695">
    <property type="entry name" value="Pex14_N"/>
    <property type="match status" value="1"/>
</dbReference>
<keyword evidence="11" id="KW-1185">Reference proteome</keyword>
<dbReference type="InterPro" id="IPR025655">
    <property type="entry name" value="PEX14"/>
</dbReference>
<feature type="compositionally biased region" description="Basic and acidic residues" evidence="8">
    <location>
        <begin position="90"/>
        <end position="108"/>
    </location>
</feature>
<keyword evidence="3 7" id="KW-0576">Peroxisome</keyword>
<evidence type="ECO:0000256" key="4">
    <source>
        <dbReference type="ARBA" id="ARBA00029502"/>
    </source>
</evidence>
<evidence type="ECO:0000256" key="3">
    <source>
        <dbReference type="ARBA" id="ARBA00023140"/>
    </source>
</evidence>
<dbReference type="GO" id="GO:0016560">
    <property type="term" value="P:protein import into peroxisome matrix, docking"/>
    <property type="evidence" value="ECO:0007669"/>
    <property type="project" value="UniProtKB-UniRule"/>
</dbReference>
<feature type="compositionally biased region" description="Polar residues" evidence="8">
    <location>
        <begin position="418"/>
        <end position="429"/>
    </location>
</feature>
<feature type="region of interest" description="Disordered" evidence="8">
    <location>
        <begin position="225"/>
        <end position="256"/>
    </location>
</feature>
<dbReference type="Proteomes" id="UP001304895">
    <property type="component" value="Unassembled WGS sequence"/>
</dbReference>
<accession>A0AAN6UI54</accession>
<feature type="region of interest" description="Disordered" evidence="8">
    <location>
        <begin position="1"/>
        <end position="62"/>
    </location>
</feature>
<evidence type="ECO:0000256" key="8">
    <source>
        <dbReference type="SAM" id="MobiDB-lite"/>
    </source>
</evidence>
<dbReference type="InterPro" id="IPR006785">
    <property type="entry name" value="Pex14_N"/>
</dbReference>
<evidence type="ECO:0000256" key="7">
    <source>
        <dbReference type="RuleBase" id="RU367032"/>
    </source>
</evidence>
<keyword evidence="7" id="KW-0472">Membrane</keyword>
<feature type="region of interest" description="Disordered" evidence="8">
    <location>
        <begin position="76"/>
        <end position="108"/>
    </location>
</feature>